<dbReference type="InterPro" id="IPR011059">
    <property type="entry name" value="Metal-dep_hydrolase_composite"/>
</dbReference>
<evidence type="ECO:0000313" key="3">
    <source>
        <dbReference type="EMBL" id="RLL13852.1"/>
    </source>
</evidence>
<evidence type="ECO:0000259" key="2">
    <source>
        <dbReference type="Pfam" id="PF01979"/>
    </source>
</evidence>
<organism evidence="3 4">
    <name type="scientific">Anaerotruncus massiliensis</name>
    <name type="common">ex Liu et al. 2021</name>
    <dbReference type="NCBI Taxonomy" id="2321404"/>
    <lineage>
        <taxon>Bacteria</taxon>
        <taxon>Bacillati</taxon>
        <taxon>Bacillota</taxon>
        <taxon>Clostridia</taxon>
        <taxon>Eubacteriales</taxon>
        <taxon>Oscillospiraceae</taxon>
        <taxon>Anaerotruncus</taxon>
    </lineage>
</organism>
<proteinExistence type="predicted"/>
<reference evidence="3 4" key="1">
    <citation type="submission" date="2018-10" db="EMBL/GenBank/DDBJ databases">
        <title>Anaerotruncus faecis sp. nov., isolated from human feces.</title>
        <authorList>
            <person name="Wang Y.-J."/>
        </authorList>
    </citation>
    <scope>NUCLEOTIDE SEQUENCE [LARGE SCALE GENOMIC DNA]</scope>
    <source>
        <strain evidence="3 4">22A2-44</strain>
    </source>
</reference>
<keyword evidence="4" id="KW-1185">Reference proteome</keyword>
<dbReference type="InterPro" id="IPR006680">
    <property type="entry name" value="Amidohydro-rel"/>
</dbReference>
<dbReference type="Pfam" id="PF01979">
    <property type="entry name" value="Amidohydro_1"/>
    <property type="match status" value="1"/>
</dbReference>
<name>A0A498CXL6_9FIRM</name>
<dbReference type="PANTHER" id="PTHR43794:SF11">
    <property type="entry name" value="AMIDOHYDROLASE-RELATED DOMAIN-CONTAINING PROTEIN"/>
    <property type="match status" value="1"/>
</dbReference>
<accession>A0A498CXL6</accession>
<dbReference type="SUPFAM" id="SSF51556">
    <property type="entry name" value="Metallo-dependent hydrolases"/>
    <property type="match status" value="1"/>
</dbReference>
<dbReference type="Gene3D" id="3.20.20.140">
    <property type="entry name" value="Metal-dependent hydrolases"/>
    <property type="match status" value="1"/>
</dbReference>
<dbReference type="SUPFAM" id="SSF51338">
    <property type="entry name" value="Composite domain of metallo-dependent hydrolases"/>
    <property type="match status" value="1"/>
</dbReference>
<sequence>MFDTVISGGVIISAHDRYKPLSGSVGITDGRIAYAGSHPLTAADGRAFVDARGKIVMPGLVNGHCHGDMGFAKGGADNTTLGEQMERFAEHNWYYDRVTDEDRYHARLLTYAEALLSGTTMLVENMYWSLGPLSQEAFAKIGLRGAPAEDVRYDFYRSDGFLTDGMLEAFQSRCREYGLIPLLGTLPEEEFTRERLRRVREIVEKSGCHFTSHLAETPWRHAAAVERMGESPVRALDRCGLLTEKYIGSHAVYLDGEEIALMAKRGAKVVNTPICEMKIADGLAPIPALLKAGVTVALGTDGAMWSNSNDLFREMKCLLLVHSLHGGVRALTAHDALDMATVNGAKLFGLENELGTIEQGKLADLILVDASRPHMTPLRTGRAENVSSNVVYCATGADVTDVFVGGRRLVRDRRIPGLDLGEIQRRVAAVSEKALGAD</sequence>
<evidence type="ECO:0000313" key="4">
    <source>
        <dbReference type="Proteomes" id="UP000276301"/>
    </source>
</evidence>
<dbReference type="InterPro" id="IPR032466">
    <property type="entry name" value="Metal_Hydrolase"/>
</dbReference>
<dbReference type="Proteomes" id="UP000276301">
    <property type="component" value="Unassembled WGS sequence"/>
</dbReference>
<feature type="domain" description="Amidohydrolase-related" evidence="2">
    <location>
        <begin position="190"/>
        <end position="408"/>
    </location>
</feature>
<comment type="caution">
    <text evidence="3">The sequence shown here is derived from an EMBL/GenBank/DDBJ whole genome shotgun (WGS) entry which is preliminary data.</text>
</comment>
<dbReference type="RefSeq" id="WP_121586070.1">
    <property type="nucleotide sequence ID" value="NZ_RCHT01000002.1"/>
</dbReference>
<dbReference type="Gene3D" id="2.30.40.10">
    <property type="entry name" value="Urease, subunit C, domain 1"/>
    <property type="match status" value="1"/>
</dbReference>
<dbReference type="PANTHER" id="PTHR43794">
    <property type="entry name" value="AMINOHYDROLASE SSNA-RELATED"/>
    <property type="match status" value="1"/>
</dbReference>
<dbReference type="EMBL" id="RCHT01000002">
    <property type="protein sequence ID" value="RLL13852.1"/>
    <property type="molecule type" value="Genomic_DNA"/>
</dbReference>
<dbReference type="AlphaFoldDB" id="A0A498CXL6"/>
<dbReference type="GO" id="GO:0016810">
    <property type="term" value="F:hydrolase activity, acting on carbon-nitrogen (but not peptide) bonds"/>
    <property type="evidence" value="ECO:0007669"/>
    <property type="project" value="InterPro"/>
</dbReference>
<dbReference type="InterPro" id="IPR050287">
    <property type="entry name" value="MTA/SAH_deaminase"/>
</dbReference>
<protein>
    <submittedName>
        <fullName evidence="3">S-adenosylhomocysteine deaminase</fullName>
    </submittedName>
</protein>
<evidence type="ECO:0000256" key="1">
    <source>
        <dbReference type="ARBA" id="ARBA00022801"/>
    </source>
</evidence>
<keyword evidence="1" id="KW-0378">Hydrolase</keyword>
<gene>
    <name evidence="3" type="ORF">D4A47_02895</name>
</gene>